<dbReference type="Gene3D" id="3.10.330.20">
    <property type="match status" value="1"/>
</dbReference>
<dbReference type="Proteomes" id="UP001611415">
    <property type="component" value="Unassembled WGS sequence"/>
</dbReference>
<comment type="subunit">
    <text evidence="5">Homotetramer composed of a dimer of dimers.</text>
</comment>
<evidence type="ECO:0000313" key="8">
    <source>
        <dbReference type="Proteomes" id="UP001611415"/>
    </source>
</evidence>
<dbReference type="EMBL" id="JBIRYO010000007">
    <property type="protein sequence ID" value="MFI2474492.1"/>
    <property type="molecule type" value="Genomic_DNA"/>
</dbReference>
<comment type="caution">
    <text evidence="7">The sequence shown here is derived from an EMBL/GenBank/DDBJ whole genome shotgun (WGS) entry which is preliminary data.</text>
</comment>
<evidence type="ECO:0000256" key="5">
    <source>
        <dbReference type="PIRNR" id="PIRNR017269"/>
    </source>
</evidence>
<evidence type="ECO:0000259" key="6">
    <source>
        <dbReference type="Pfam" id="PF08704"/>
    </source>
</evidence>
<dbReference type="Pfam" id="PF08704">
    <property type="entry name" value="GCD14"/>
    <property type="match status" value="1"/>
</dbReference>
<keyword evidence="3 5" id="KW-0949">S-adenosyl-L-methionine</keyword>
<comment type="function">
    <text evidence="5">Catalyzes the S-adenosyl-L-methionine-dependent formation of N(1)-methyladenine at position 58 (m1A58) in tRNA.</text>
</comment>
<protein>
    <recommendedName>
        <fullName evidence="5">tRNA (adenine(58)-N(1))-methyltransferase TrmI</fullName>
        <ecNumber evidence="5">2.1.1.220</ecNumber>
    </recommendedName>
</protein>
<dbReference type="Pfam" id="PF14801">
    <property type="entry name" value="TrmI-like_N"/>
    <property type="match status" value="1"/>
</dbReference>
<evidence type="ECO:0000256" key="4">
    <source>
        <dbReference type="ARBA" id="ARBA00022694"/>
    </source>
</evidence>
<keyword evidence="1 5" id="KW-0489">Methyltransferase</keyword>
<name>A0ABW7X0B1_9NOCA</name>
<comment type="catalytic activity">
    <reaction evidence="5">
        <text>adenosine(58) in tRNA + S-adenosyl-L-methionine = N(1)-methyladenosine(58) in tRNA + S-adenosyl-L-homocysteine + H(+)</text>
        <dbReference type="Rhea" id="RHEA:43152"/>
        <dbReference type="Rhea" id="RHEA-COMP:10365"/>
        <dbReference type="Rhea" id="RHEA-COMP:10366"/>
        <dbReference type="ChEBI" id="CHEBI:15378"/>
        <dbReference type="ChEBI" id="CHEBI:57856"/>
        <dbReference type="ChEBI" id="CHEBI:59789"/>
        <dbReference type="ChEBI" id="CHEBI:74411"/>
        <dbReference type="ChEBI" id="CHEBI:74491"/>
        <dbReference type="EC" id="2.1.1.220"/>
    </reaction>
</comment>
<dbReference type="PIRSF" id="PIRSF017269">
    <property type="entry name" value="GCD14"/>
    <property type="match status" value="1"/>
</dbReference>
<dbReference type="InterPro" id="IPR049470">
    <property type="entry name" value="TRM61_C"/>
</dbReference>
<keyword evidence="8" id="KW-1185">Reference proteome</keyword>
<feature type="domain" description="tRNA (adenine(58)-N(1))-methyltransferase catalytic subunit TRM61 C-terminal" evidence="6">
    <location>
        <begin position="76"/>
        <end position="237"/>
    </location>
</feature>
<keyword evidence="4 5" id="KW-0819">tRNA processing</keyword>
<dbReference type="RefSeq" id="WP_357404931.1">
    <property type="nucleotide sequence ID" value="NZ_JBEYCD010000006.1"/>
</dbReference>
<dbReference type="EC" id="2.1.1.220" evidence="5"/>
<dbReference type="PROSITE" id="PS51620">
    <property type="entry name" value="SAM_TRM61"/>
    <property type="match status" value="1"/>
</dbReference>
<dbReference type="InterPro" id="IPR014816">
    <property type="entry name" value="tRNA_MeTrfase_Gcd14"/>
</dbReference>
<comment type="similarity">
    <text evidence="5">Belongs to the class I-like SAM-binding methyltransferase superfamily. TRM61 family.</text>
</comment>
<gene>
    <name evidence="7" type="ORF">ACH49W_14045</name>
</gene>
<evidence type="ECO:0000256" key="1">
    <source>
        <dbReference type="ARBA" id="ARBA00022603"/>
    </source>
</evidence>
<proteinExistence type="inferred from homology"/>
<reference evidence="7 8" key="1">
    <citation type="submission" date="2024-10" db="EMBL/GenBank/DDBJ databases">
        <title>The Natural Products Discovery Center: Release of the First 8490 Sequenced Strains for Exploring Actinobacteria Biosynthetic Diversity.</title>
        <authorList>
            <person name="Kalkreuter E."/>
            <person name="Kautsar S.A."/>
            <person name="Yang D."/>
            <person name="Bader C.D."/>
            <person name="Teijaro C.N."/>
            <person name="Fluegel L."/>
            <person name="Davis C.M."/>
            <person name="Simpson J.R."/>
            <person name="Lauterbach L."/>
            <person name="Steele A.D."/>
            <person name="Gui C."/>
            <person name="Meng S."/>
            <person name="Li G."/>
            <person name="Viehrig K."/>
            <person name="Ye F."/>
            <person name="Su P."/>
            <person name="Kiefer A.F."/>
            <person name="Nichols A."/>
            <person name="Cepeda A.J."/>
            <person name="Yan W."/>
            <person name="Fan B."/>
            <person name="Jiang Y."/>
            <person name="Adhikari A."/>
            <person name="Zheng C.-J."/>
            <person name="Schuster L."/>
            <person name="Cowan T.M."/>
            <person name="Smanski M.J."/>
            <person name="Chevrette M.G."/>
            <person name="De Carvalho L.P.S."/>
            <person name="Shen B."/>
        </authorList>
    </citation>
    <scope>NUCLEOTIDE SEQUENCE [LARGE SCALE GENOMIC DNA]</scope>
    <source>
        <strain evidence="7 8">NPDC019275</strain>
    </source>
</reference>
<dbReference type="PANTHER" id="PTHR12133">
    <property type="entry name" value="TRNA (ADENINE(58)-N(1))-METHYLTRANSFERASE"/>
    <property type="match status" value="1"/>
</dbReference>
<sequence>MTARRTGPFTTGDRVQLTDAKGRLYTVILEPGKEFHTHRGGIKHDDLIGADEGSLVHSTNGTPYLALRPLLVDYVLSMPRGAAVIYPKDAAQIVHEGDVFPGARVLEAGAGSGALTCSLLRAVGPEGEVISYEIRDDHAEHAVRNVERFFGERPANWNLTVGDVAEYAGDPVDRVVLDMLAPWDALPAVSKALVPGGVLIVYVATVTQLSKVVEALREQECWTEPRSWESMVRGWHVVGLAVRPEHRMQGHTAFLVSARRLAEGVVTPKPQRRPSKG</sequence>
<accession>A0ABW7X0B1</accession>
<keyword evidence="2 5" id="KW-0808">Transferase</keyword>
<dbReference type="InterPro" id="IPR029063">
    <property type="entry name" value="SAM-dependent_MTases_sf"/>
</dbReference>
<dbReference type="SUPFAM" id="SSF53335">
    <property type="entry name" value="S-adenosyl-L-methionine-dependent methyltransferases"/>
    <property type="match status" value="1"/>
</dbReference>
<dbReference type="Gene3D" id="3.40.50.150">
    <property type="entry name" value="Vaccinia Virus protein VP39"/>
    <property type="match status" value="1"/>
</dbReference>
<dbReference type="PANTHER" id="PTHR12133:SF1">
    <property type="entry name" value="TRNA (ADENINE(58)-N(1))-METHYLTRANSFERASE, MITOCHONDRIAL"/>
    <property type="match status" value="1"/>
</dbReference>
<evidence type="ECO:0000256" key="2">
    <source>
        <dbReference type="ARBA" id="ARBA00022679"/>
    </source>
</evidence>
<organism evidence="7 8">
    <name type="scientific">Nocardia xishanensis</name>
    <dbReference type="NCBI Taxonomy" id="238964"/>
    <lineage>
        <taxon>Bacteria</taxon>
        <taxon>Bacillati</taxon>
        <taxon>Actinomycetota</taxon>
        <taxon>Actinomycetes</taxon>
        <taxon>Mycobacteriales</taxon>
        <taxon>Nocardiaceae</taxon>
        <taxon>Nocardia</taxon>
    </lineage>
</organism>
<evidence type="ECO:0000256" key="3">
    <source>
        <dbReference type="ARBA" id="ARBA00022691"/>
    </source>
</evidence>
<dbReference type="CDD" id="cd02440">
    <property type="entry name" value="AdoMet_MTases"/>
    <property type="match status" value="1"/>
</dbReference>
<evidence type="ECO:0000313" key="7">
    <source>
        <dbReference type="EMBL" id="MFI2474492.1"/>
    </source>
</evidence>